<feature type="compositionally biased region" description="Polar residues" evidence="1">
    <location>
        <begin position="1"/>
        <end position="12"/>
    </location>
</feature>
<evidence type="ECO:0000313" key="2">
    <source>
        <dbReference type="EMBL" id="MDC0684517.1"/>
    </source>
</evidence>
<reference evidence="2 3" key="1">
    <citation type="submission" date="2023-01" db="EMBL/GenBank/DDBJ databases">
        <title>Minimal conservation of predation-associated metabolite biosynthetic gene clusters underscores biosynthetic potential of Myxococcota including descriptions for ten novel species: Archangium lansinium sp. nov., Myxococcus landrumus sp. nov., Nannocystis bai.</title>
        <authorList>
            <person name="Ahearne A."/>
            <person name="Stevens C."/>
            <person name="Dowd S."/>
        </authorList>
    </citation>
    <scope>NUCLEOTIDE SEQUENCE [LARGE SCALE GENOMIC DNA]</scope>
    <source>
        <strain evidence="2 3">WIWO2</strain>
    </source>
</reference>
<accession>A0ABT5CHB0</accession>
<dbReference type="RefSeq" id="WP_272102645.1">
    <property type="nucleotide sequence ID" value="NZ_JAQNDK010000005.1"/>
</dbReference>
<organism evidence="2 3">
    <name type="scientific">Sorangium atrum</name>
    <dbReference type="NCBI Taxonomy" id="2995308"/>
    <lineage>
        <taxon>Bacteria</taxon>
        <taxon>Pseudomonadati</taxon>
        <taxon>Myxococcota</taxon>
        <taxon>Polyangia</taxon>
        <taxon>Polyangiales</taxon>
        <taxon>Polyangiaceae</taxon>
        <taxon>Sorangium</taxon>
    </lineage>
</organism>
<proteinExistence type="predicted"/>
<sequence length="167" mass="17574">MARSRTVQQSTARPARGEAKTLGPGLHPGVVEMIAARGEEESDARPAFQVRSSDGRRLLATLAAGVSPAFIEECMREGRTVVLADAPGGVAILGALQTASAPAPDAHGTLALDARHLRLRARETLELEVPGSSLRIEPGGAVRIEGDRLVIDMAALVRIFSARVELP</sequence>
<evidence type="ECO:0000313" key="3">
    <source>
        <dbReference type="Proteomes" id="UP001217485"/>
    </source>
</evidence>
<name>A0ABT5CHB0_9BACT</name>
<gene>
    <name evidence="2" type="ORF">POL72_42750</name>
</gene>
<dbReference type="EMBL" id="JAQNDK010000005">
    <property type="protein sequence ID" value="MDC0684517.1"/>
    <property type="molecule type" value="Genomic_DNA"/>
</dbReference>
<evidence type="ECO:0000256" key="1">
    <source>
        <dbReference type="SAM" id="MobiDB-lite"/>
    </source>
</evidence>
<feature type="region of interest" description="Disordered" evidence="1">
    <location>
        <begin position="1"/>
        <end position="27"/>
    </location>
</feature>
<comment type="caution">
    <text evidence="2">The sequence shown here is derived from an EMBL/GenBank/DDBJ whole genome shotgun (WGS) entry which is preliminary data.</text>
</comment>
<protein>
    <submittedName>
        <fullName evidence="2">Uncharacterized protein</fullName>
    </submittedName>
</protein>
<dbReference type="Proteomes" id="UP001217485">
    <property type="component" value="Unassembled WGS sequence"/>
</dbReference>
<keyword evidence="3" id="KW-1185">Reference proteome</keyword>